<dbReference type="AlphaFoldDB" id="A0A368MWG0"/>
<keyword evidence="2" id="KW-0808">Transferase</keyword>
<dbReference type="OrthoDB" id="1265741at2"/>
<dbReference type="Proteomes" id="UP000252172">
    <property type="component" value="Unassembled WGS sequence"/>
</dbReference>
<keyword evidence="2" id="KW-0418">Kinase</keyword>
<reference evidence="2 3" key="1">
    <citation type="submission" date="2018-07" db="EMBL/GenBank/DDBJ databases">
        <title>Chryseobacterium lacus sp. nov., isolated from lake water.</title>
        <authorList>
            <person name="Li C.-M."/>
        </authorList>
    </citation>
    <scope>NUCLEOTIDE SEQUENCE [LARGE SCALE GENOMIC DNA]</scope>
    <source>
        <strain evidence="2 3">YLOS41</strain>
    </source>
</reference>
<comment type="caution">
    <text evidence="2">The sequence shown here is derived from an EMBL/GenBank/DDBJ whole genome shotgun (WGS) entry which is preliminary data.</text>
</comment>
<organism evidence="2 3">
    <name type="scientific">Chryseobacterium lacus</name>
    <dbReference type="NCBI Taxonomy" id="2058346"/>
    <lineage>
        <taxon>Bacteria</taxon>
        <taxon>Pseudomonadati</taxon>
        <taxon>Bacteroidota</taxon>
        <taxon>Flavobacteriia</taxon>
        <taxon>Flavobacteriales</taxon>
        <taxon>Weeksellaceae</taxon>
        <taxon>Chryseobacterium group</taxon>
        <taxon>Chryseobacterium</taxon>
    </lineage>
</organism>
<sequence length="221" mass="25447">MKKILSIFILFISLGFQAQTGKEIIEKNIELSGGITNWKLLNTVTIHGKVILGINDEYPIKIYQARPNLTKTVMVVNKKETPIAGYDGKRGYGMHYASNTLQEYSDYIAESFDNDFIDFENKGFVASYLGKEKVGNSQCHKVELVKNVNKNIYYFDTQTYMLIKEEKKDETLLYTDYKKVGNLLFPFRIESSNPAKDSEFVIMVNKIETNRALPENTFKFK</sequence>
<gene>
    <name evidence="2" type="ORF">DQ356_09490</name>
</gene>
<evidence type="ECO:0000313" key="2">
    <source>
        <dbReference type="EMBL" id="RCU42552.1"/>
    </source>
</evidence>
<dbReference type="EMBL" id="QPIE01000006">
    <property type="protein sequence ID" value="RCU42552.1"/>
    <property type="molecule type" value="Genomic_DNA"/>
</dbReference>
<dbReference type="GO" id="GO:0016301">
    <property type="term" value="F:kinase activity"/>
    <property type="evidence" value="ECO:0007669"/>
    <property type="project" value="UniProtKB-KW"/>
</dbReference>
<keyword evidence="3" id="KW-1185">Reference proteome</keyword>
<feature type="chain" id="PRO_5017083204" evidence="1">
    <location>
        <begin position="19"/>
        <end position="221"/>
    </location>
</feature>
<dbReference type="RefSeq" id="WP_114304245.1">
    <property type="nucleotide sequence ID" value="NZ_QPIE01000006.1"/>
</dbReference>
<name>A0A368MWG0_9FLAO</name>
<proteinExistence type="predicted"/>
<feature type="signal peptide" evidence="1">
    <location>
        <begin position="1"/>
        <end position="18"/>
    </location>
</feature>
<protein>
    <submittedName>
        <fullName evidence="2">Histidine kinase</fullName>
    </submittedName>
</protein>
<dbReference type="Gene3D" id="2.50.20.10">
    <property type="entry name" value="Lipoprotein localisation LolA/LolB/LppX"/>
    <property type="match status" value="1"/>
</dbReference>
<evidence type="ECO:0000313" key="3">
    <source>
        <dbReference type="Proteomes" id="UP000252172"/>
    </source>
</evidence>
<evidence type="ECO:0000256" key="1">
    <source>
        <dbReference type="SAM" id="SignalP"/>
    </source>
</evidence>
<accession>A0A368MWG0</accession>
<keyword evidence="1" id="KW-0732">Signal</keyword>